<evidence type="ECO:0000313" key="3">
    <source>
        <dbReference type="Proteomes" id="UP000834106"/>
    </source>
</evidence>
<proteinExistence type="predicted"/>
<accession>A0AAD1ZPY4</accession>
<feature type="region of interest" description="Disordered" evidence="1">
    <location>
        <begin position="81"/>
        <end position="137"/>
    </location>
</feature>
<keyword evidence="3" id="KW-1185">Reference proteome</keyword>
<evidence type="ECO:0000313" key="2">
    <source>
        <dbReference type="EMBL" id="CAI9773373.1"/>
    </source>
</evidence>
<dbReference type="Proteomes" id="UP000834106">
    <property type="component" value="Chromosome 12"/>
</dbReference>
<reference evidence="2" key="1">
    <citation type="submission" date="2023-05" db="EMBL/GenBank/DDBJ databases">
        <authorList>
            <person name="Huff M."/>
        </authorList>
    </citation>
    <scope>NUCLEOTIDE SEQUENCE</scope>
</reference>
<protein>
    <submittedName>
        <fullName evidence="2">Uncharacterized protein</fullName>
    </submittedName>
</protein>
<feature type="compositionally biased region" description="Pro residues" evidence="1">
    <location>
        <begin position="94"/>
        <end position="104"/>
    </location>
</feature>
<dbReference type="EMBL" id="OU503047">
    <property type="protein sequence ID" value="CAI9773373.1"/>
    <property type="molecule type" value="Genomic_DNA"/>
</dbReference>
<sequence>MASTSIHAESPFQLNSLGTTSLGSLGLSCSESLKLQHRENQENATRLEILQGLDKSSKLFHMENGEPADSVPSAKFNQDQRFYQSRERKRIPPFVVPGLPPSQPKDPRCSLMRKKSSTSSRVSCRAGSSIAEGKRRGDSCWGLFQNTD</sequence>
<evidence type="ECO:0000256" key="1">
    <source>
        <dbReference type="SAM" id="MobiDB-lite"/>
    </source>
</evidence>
<dbReference type="AlphaFoldDB" id="A0AAD1ZPY4"/>
<gene>
    <name evidence="2" type="ORF">FPE_LOCUS20803</name>
</gene>
<name>A0AAD1ZPY4_9LAMI</name>
<organism evidence="2 3">
    <name type="scientific">Fraxinus pennsylvanica</name>
    <dbReference type="NCBI Taxonomy" id="56036"/>
    <lineage>
        <taxon>Eukaryota</taxon>
        <taxon>Viridiplantae</taxon>
        <taxon>Streptophyta</taxon>
        <taxon>Embryophyta</taxon>
        <taxon>Tracheophyta</taxon>
        <taxon>Spermatophyta</taxon>
        <taxon>Magnoliopsida</taxon>
        <taxon>eudicotyledons</taxon>
        <taxon>Gunneridae</taxon>
        <taxon>Pentapetalae</taxon>
        <taxon>asterids</taxon>
        <taxon>lamiids</taxon>
        <taxon>Lamiales</taxon>
        <taxon>Oleaceae</taxon>
        <taxon>Oleeae</taxon>
        <taxon>Fraxinus</taxon>
    </lineage>
</organism>